<dbReference type="PROSITE" id="PS52016">
    <property type="entry name" value="TONB_DEPENDENT_REC_3"/>
    <property type="match status" value="1"/>
</dbReference>
<sequence>MKNILYQESIVEIKHLFRMMRNTLLALFVFAGTAFATESYSQTMKVTVVADNVSTGKVISEIEKQTDYLFVYNVNEVNLKRNVKVNAQNKSVAEVLNKVFEGTDIYYAMEGKNIMLMSKAKDGEAVQQANKVTGIVKDANGEPVIGANVTVKGQSIGTITDIDGRFVLDAPKDAVLQITYIGYVSQEVKVFGKKELNVVLKEDTETLDEVVVVGFGTQKKVNLTGAVGLATAKELESRPVTSATQALQGLVPGLQISTSTGELDKTADISIRGTGTIGEGSSGAPLILIDGMEGDLNTVNPQDIENISVLKDAAASSIYGSRAPFGVILVTTKSGKKGKTSVNYNNSFRISTPVNMPKMMDSYTFANFMNAGSLNQGGGLIFTEDLMQDMLDWQAAGGGSTGGVKASSNGQWGKPDYDPFTTAWANTNWYDEVYKSSSFSQEHNVSLNGGSDIVAYYASFNYLDQGGLLKAGDDGLHRYNVTAKINADLTQWLKFNYSTRFTRNDVWRPTSFNSSFYDQLGRATWPNMPVKDPNGYYTNNGWTNPVQNLVEGGKRNAQTDRLYQQASLVIEPIKNWITHVEFNYSIMNSSVKETSIPTYNHDVEGNLIDTHGTSYLYQDQTKENYLNLNIYSEYSQSFNNAHNAKVMLGFQTEDMKQEFSSTKKYGVMMGGMPYFDVTTGLDGQGNPKATEAGGNGKRWKTAGFFGRLNYDYLGRYLAEINMRYDGSSRFRRGSRWQWSPSFSLGWNIAQEKFWESLTDIANTLKLRVSYGELGNQNTTAWYPTYRDMILKSSNGTWLQDGVKPNTAEPGNLVSNSLTWEKVRTWDIGFDYGFLSNRLTGSFDYYIRYTDGMVGPAPELPSILGTSAPKTNNCNLRTNGWELSIGWRDRLKNGFGYSANLTLSDAKTIVTSYPSNATNTIGLNKYVEGREVGEIWGLETIGIAKSENEMQAHLLSLPNGGQDAIGSKWSAGDIMYRDLNEDGKISKSAGTLDDHGDLKVIGNSTPRYFFGIDLNADWKGFDIRLFFQGVMKRDFWGTNNFCGYLFGAYGTQSMWGARGLKEHEDYFRAEDIGLSGHTIPANLDAYYPRPIFSEGGKNQEIQTRYLQDASYIRLKNFQLGYTFPAKWMKSMGLTKCRVFVSGENLWTGTSLSSLFDPETISGGNGGNAYPLSSTWSFGLSLTL</sequence>
<dbReference type="PATRIC" id="fig|1339350.3.peg.3897"/>
<keyword evidence="4" id="KW-0410">Iron transport</keyword>
<dbReference type="SUPFAM" id="SSF49464">
    <property type="entry name" value="Carboxypeptidase regulatory domain-like"/>
    <property type="match status" value="1"/>
</dbReference>
<organism evidence="13 14">
    <name type="scientific">Phocaeicola vulgatus str. 3775 SL</name>
    <name type="common">B</name>
    <name type="synonym">iv</name>
    <dbReference type="NCBI Taxonomy" id="1339350"/>
    <lineage>
        <taxon>Bacteria</taxon>
        <taxon>Pseudomonadati</taxon>
        <taxon>Bacteroidota</taxon>
        <taxon>Bacteroidia</taxon>
        <taxon>Bacteroidales</taxon>
        <taxon>Bacteroidaceae</taxon>
        <taxon>Phocaeicola</taxon>
    </lineage>
</organism>
<evidence type="ECO:0000259" key="12">
    <source>
        <dbReference type="SMART" id="SM00965"/>
    </source>
</evidence>
<evidence type="ECO:0000256" key="9">
    <source>
        <dbReference type="ARBA" id="ARBA00023237"/>
    </source>
</evidence>
<dbReference type="Pfam" id="PF00593">
    <property type="entry name" value="TonB_dep_Rec_b-barrel"/>
    <property type="match status" value="1"/>
</dbReference>
<dbReference type="Gene3D" id="2.40.170.20">
    <property type="entry name" value="TonB-dependent receptor, beta-barrel domain"/>
    <property type="match status" value="1"/>
</dbReference>
<name>A0A078QU55_PHOVU</name>
<keyword evidence="4" id="KW-0406">Ion transport</keyword>
<evidence type="ECO:0000256" key="11">
    <source>
        <dbReference type="RuleBase" id="RU003357"/>
    </source>
</evidence>
<evidence type="ECO:0000256" key="1">
    <source>
        <dbReference type="ARBA" id="ARBA00004571"/>
    </source>
</evidence>
<evidence type="ECO:0000313" key="14">
    <source>
        <dbReference type="Proteomes" id="UP000028134"/>
    </source>
</evidence>
<dbReference type="AlphaFoldDB" id="A0A078QU55"/>
<evidence type="ECO:0000256" key="3">
    <source>
        <dbReference type="ARBA" id="ARBA00022452"/>
    </source>
</evidence>
<dbReference type="GO" id="GO:0006826">
    <property type="term" value="P:iron ion transport"/>
    <property type="evidence" value="ECO:0007669"/>
    <property type="project" value="UniProtKB-KW"/>
</dbReference>
<evidence type="ECO:0000256" key="5">
    <source>
        <dbReference type="ARBA" id="ARBA00022692"/>
    </source>
</evidence>
<gene>
    <name evidence="13" type="ORF">M097_4089</name>
</gene>
<dbReference type="NCBIfam" id="TIGR04056">
    <property type="entry name" value="OMP_RagA_SusC"/>
    <property type="match status" value="1"/>
</dbReference>
<comment type="subcellular location">
    <subcellularLocation>
        <location evidence="1 10">Cell outer membrane</location>
        <topology evidence="1 10">Multi-pass membrane protein</topology>
    </subcellularLocation>
</comment>
<dbReference type="InterPro" id="IPR039426">
    <property type="entry name" value="TonB-dep_rcpt-like"/>
</dbReference>
<dbReference type="FunFam" id="2.60.40.1120:FF:000003">
    <property type="entry name" value="Outer membrane protein Omp121"/>
    <property type="match status" value="1"/>
</dbReference>
<dbReference type="InterPro" id="IPR000531">
    <property type="entry name" value="Beta-barrel_TonB"/>
</dbReference>
<keyword evidence="5 10" id="KW-0812">Transmembrane</keyword>
<keyword evidence="3 10" id="KW-1134">Transmembrane beta strand</keyword>
<dbReference type="FunFam" id="2.170.130.10:FF:000024">
    <property type="entry name" value="Outer membrane protein"/>
    <property type="match status" value="1"/>
</dbReference>
<comment type="similarity">
    <text evidence="10 11">Belongs to the TonB-dependent receptor family.</text>
</comment>
<dbReference type="RefSeq" id="WP_032946356.1">
    <property type="nucleotide sequence ID" value="NZ_JNHI01000043.1"/>
</dbReference>
<keyword evidence="9 10" id="KW-0998">Cell outer membrane</keyword>
<reference evidence="13 14" key="1">
    <citation type="submission" date="2014-04" db="EMBL/GenBank/DDBJ databases">
        <authorList>
            <person name="Sears C."/>
            <person name="Carroll K."/>
            <person name="Sack B.R."/>
            <person name="Qadri F."/>
            <person name="Myers L.L."/>
            <person name="Chung G.-T."/>
            <person name="Escheverria P."/>
            <person name="Fraser C.M."/>
            <person name="Sadzewicz L."/>
            <person name="Shefchek K.A."/>
            <person name="Tallon L."/>
            <person name="Das S.P."/>
            <person name="Daugherty S."/>
            <person name="Mongodin E.F."/>
        </authorList>
    </citation>
    <scope>NUCLEOTIDE SEQUENCE [LARGE SCALE GENOMIC DNA]</scope>
    <source>
        <strain evidence="14">3775 SL(B) 10 (iv)</strain>
    </source>
</reference>
<evidence type="ECO:0000256" key="10">
    <source>
        <dbReference type="PROSITE-ProRule" id="PRU01360"/>
    </source>
</evidence>
<keyword evidence="8 10" id="KW-0472">Membrane</keyword>
<dbReference type="Pfam" id="PF07660">
    <property type="entry name" value="STN"/>
    <property type="match status" value="1"/>
</dbReference>
<evidence type="ECO:0000256" key="2">
    <source>
        <dbReference type="ARBA" id="ARBA00022448"/>
    </source>
</evidence>
<evidence type="ECO:0000256" key="6">
    <source>
        <dbReference type="ARBA" id="ARBA00023004"/>
    </source>
</evidence>
<proteinExistence type="inferred from homology"/>
<comment type="caution">
    <text evidence="13">The sequence shown here is derived from an EMBL/GenBank/DDBJ whole genome shotgun (WGS) entry which is preliminary data.</text>
</comment>
<keyword evidence="2 10" id="KW-0813">Transport</keyword>
<protein>
    <submittedName>
        <fullName evidence="13">TonB-linked outer membrane, SusC/RagA family protein</fullName>
    </submittedName>
</protein>
<dbReference type="InterPro" id="IPR036942">
    <property type="entry name" value="Beta-barrel_TonB_sf"/>
</dbReference>
<keyword evidence="6" id="KW-0408">Iron</keyword>
<dbReference type="NCBIfam" id="TIGR04057">
    <property type="entry name" value="SusC_RagA_signa"/>
    <property type="match status" value="1"/>
</dbReference>
<evidence type="ECO:0000256" key="8">
    <source>
        <dbReference type="ARBA" id="ARBA00023136"/>
    </source>
</evidence>
<dbReference type="InterPro" id="IPR023996">
    <property type="entry name" value="TonB-dep_OMP_SusC/RagA"/>
</dbReference>
<dbReference type="InterPro" id="IPR023997">
    <property type="entry name" value="TonB-dep_OMP_SusC/RagA_CS"/>
</dbReference>
<evidence type="ECO:0000256" key="4">
    <source>
        <dbReference type="ARBA" id="ARBA00022496"/>
    </source>
</evidence>
<dbReference type="Pfam" id="PF07715">
    <property type="entry name" value="Plug"/>
    <property type="match status" value="1"/>
</dbReference>
<dbReference type="SUPFAM" id="SSF56935">
    <property type="entry name" value="Porins"/>
    <property type="match status" value="1"/>
</dbReference>
<feature type="domain" description="Secretin/TonB short N-terminal" evidence="12">
    <location>
        <begin position="68"/>
        <end position="119"/>
    </location>
</feature>
<evidence type="ECO:0000256" key="7">
    <source>
        <dbReference type="ARBA" id="ARBA00023077"/>
    </source>
</evidence>
<dbReference type="Gene3D" id="2.60.40.1120">
    <property type="entry name" value="Carboxypeptidase-like, regulatory domain"/>
    <property type="match status" value="1"/>
</dbReference>
<dbReference type="Proteomes" id="UP000028134">
    <property type="component" value="Unassembled WGS sequence"/>
</dbReference>
<evidence type="ECO:0000313" key="13">
    <source>
        <dbReference type="EMBL" id="KDS26645.1"/>
    </source>
</evidence>
<accession>A0A078QU55</accession>
<dbReference type="InterPro" id="IPR011662">
    <property type="entry name" value="Secretin/TonB_short_N"/>
</dbReference>
<dbReference type="EMBL" id="JNHI01000043">
    <property type="protein sequence ID" value="KDS26645.1"/>
    <property type="molecule type" value="Genomic_DNA"/>
</dbReference>
<dbReference type="InterPro" id="IPR012910">
    <property type="entry name" value="Plug_dom"/>
</dbReference>
<dbReference type="InterPro" id="IPR037066">
    <property type="entry name" value="Plug_dom_sf"/>
</dbReference>
<dbReference type="Gene3D" id="2.170.130.10">
    <property type="entry name" value="TonB-dependent receptor, plug domain"/>
    <property type="match status" value="1"/>
</dbReference>
<dbReference type="Pfam" id="PF13715">
    <property type="entry name" value="CarbopepD_reg_2"/>
    <property type="match status" value="1"/>
</dbReference>
<keyword evidence="7 11" id="KW-0798">TonB box</keyword>
<dbReference type="SMART" id="SM00965">
    <property type="entry name" value="STN"/>
    <property type="match status" value="1"/>
</dbReference>
<dbReference type="GO" id="GO:0009279">
    <property type="term" value="C:cell outer membrane"/>
    <property type="evidence" value="ECO:0007669"/>
    <property type="project" value="UniProtKB-SubCell"/>
</dbReference>
<dbReference type="InterPro" id="IPR008969">
    <property type="entry name" value="CarboxyPept-like_regulatory"/>
</dbReference>